<evidence type="ECO:0000313" key="4">
    <source>
        <dbReference type="Proteomes" id="UP001060771"/>
    </source>
</evidence>
<evidence type="ECO:0000313" key="2">
    <source>
        <dbReference type="EMBL" id="GGI68280.1"/>
    </source>
</evidence>
<reference evidence="2" key="2">
    <citation type="submission" date="2020-09" db="EMBL/GenBank/DDBJ databases">
        <authorList>
            <person name="Sun Q."/>
            <person name="Ohkuma M."/>
        </authorList>
    </citation>
    <scope>NUCLEOTIDE SEQUENCE</scope>
    <source>
        <strain evidence="2">JCM 11219</strain>
    </source>
</reference>
<dbReference type="RefSeq" id="WP_188602295.1">
    <property type="nucleotide sequence ID" value="NZ_AP026830.1"/>
</dbReference>
<evidence type="ECO:0000313" key="1">
    <source>
        <dbReference type="EMBL" id="BDR92050.1"/>
    </source>
</evidence>
<reference evidence="2" key="1">
    <citation type="journal article" date="2014" name="Int. J. Syst. Evol. Microbiol.">
        <title>Complete genome sequence of Corynebacterium casei LMG S-19264T (=DSM 44701T), isolated from a smear-ripened cheese.</title>
        <authorList>
            <consortium name="US DOE Joint Genome Institute (JGI-PGF)"/>
            <person name="Walter F."/>
            <person name="Albersmeier A."/>
            <person name="Kalinowski J."/>
            <person name="Ruckert C."/>
        </authorList>
    </citation>
    <scope>NUCLEOTIDE SEQUENCE</scope>
    <source>
        <strain evidence="2">JCM 11219</strain>
    </source>
</reference>
<reference evidence="4" key="3">
    <citation type="submission" date="2022-09" db="EMBL/GenBank/DDBJ databases">
        <title>Complete genome sequence of Vulcanisaeta souniana.</title>
        <authorList>
            <person name="Kato S."/>
            <person name="Itoh T."/>
            <person name="Ohkuma M."/>
        </authorList>
    </citation>
    <scope>NUCLEOTIDE SEQUENCE [LARGE SCALE GENOMIC DNA]</scope>
    <source>
        <strain evidence="4">JCM 11219</strain>
    </source>
</reference>
<sequence length="165" mass="18334">MSQGIKFEVIDVPIPEGTNVIIGHSHFIKTLEDIYEALVNSVPNIKFGLAFCEASGKRLIRHEGTDEELRKLAIDLCRKIAAGHTFVIYLRNAWPINVLNALRHVVEVVNIYAATANPLSVIVAEIAPERRGVVGVVDGHSPLGVEGDTDIKERRELIRRFGYKL</sequence>
<organism evidence="2 3">
    <name type="scientific">Vulcanisaeta souniana JCM 11219</name>
    <dbReference type="NCBI Taxonomy" id="1293586"/>
    <lineage>
        <taxon>Archaea</taxon>
        <taxon>Thermoproteota</taxon>
        <taxon>Thermoprotei</taxon>
        <taxon>Thermoproteales</taxon>
        <taxon>Thermoproteaceae</taxon>
        <taxon>Vulcanisaeta</taxon>
    </lineage>
</organism>
<name>A0A830E6N4_9CREN</name>
<dbReference type="GeneID" id="76206689"/>
<dbReference type="Gene3D" id="3.40.1520.10">
    <property type="entry name" value="Ta1353-like"/>
    <property type="match status" value="1"/>
</dbReference>
<dbReference type="PANTHER" id="PTHR36155">
    <property type="entry name" value="BLL5354 PROTEIN"/>
    <property type="match status" value="1"/>
</dbReference>
<keyword evidence="2" id="KW-0808">Transferase</keyword>
<dbReference type="AlphaFoldDB" id="A0A830E6N4"/>
<dbReference type="Pfam" id="PF04008">
    <property type="entry name" value="Adenosine_kin"/>
    <property type="match status" value="1"/>
</dbReference>
<evidence type="ECO:0000313" key="3">
    <source>
        <dbReference type="Proteomes" id="UP000657075"/>
    </source>
</evidence>
<dbReference type="InterPro" id="IPR007153">
    <property type="entry name" value="Adenosine_kinase"/>
</dbReference>
<dbReference type="SUPFAM" id="SSF103165">
    <property type="entry name" value="Ta1353-like"/>
    <property type="match status" value="1"/>
</dbReference>
<dbReference type="EMBL" id="AP026830">
    <property type="protein sequence ID" value="BDR92050.1"/>
    <property type="molecule type" value="Genomic_DNA"/>
</dbReference>
<dbReference type="Proteomes" id="UP000657075">
    <property type="component" value="Unassembled WGS sequence"/>
</dbReference>
<proteinExistence type="predicted"/>
<dbReference type="InterPro" id="IPR036902">
    <property type="entry name" value="Ta1353-like_sf"/>
</dbReference>
<keyword evidence="4" id="KW-1185">Reference proteome</keyword>
<dbReference type="EMBL" id="BMNM01000001">
    <property type="protein sequence ID" value="GGI68280.1"/>
    <property type="molecule type" value="Genomic_DNA"/>
</dbReference>
<dbReference type="Proteomes" id="UP001060771">
    <property type="component" value="Chromosome"/>
</dbReference>
<dbReference type="GO" id="GO:0016740">
    <property type="term" value="F:transferase activity"/>
    <property type="evidence" value="ECO:0007669"/>
    <property type="project" value="UniProtKB-KW"/>
</dbReference>
<reference evidence="1" key="4">
    <citation type="journal article" date="2023" name="Microbiol. Resour. Announc.">
        <title>Complete Genome Sequence of Vulcanisaeta souniana Strain IC-059, a Hyperthermophilic Archaeon Isolated from Hot Spring Water in Japan.</title>
        <authorList>
            <person name="Kato S."/>
            <person name="Itoh T."/>
            <person name="Wu L."/>
            <person name="Ma J."/>
            <person name="Ohkuma M."/>
        </authorList>
    </citation>
    <scope>NUCLEOTIDE SEQUENCE</scope>
    <source>
        <strain evidence="1">JCM 11219</strain>
    </source>
</reference>
<gene>
    <name evidence="2" type="ORF">GCM10007112_01640</name>
    <name evidence="1" type="ORF">Vsou_11430</name>
</gene>
<accession>A0A830E6N4</accession>
<dbReference type="PANTHER" id="PTHR36155:SF1">
    <property type="entry name" value="BLL5354 PROTEIN"/>
    <property type="match status" value="1"/>
</dbReference>
<dbReference type="OrthoDB" id="371841at2157"/>
<protein>
    <submittedName>
        <fullName evidence="2">Adenosine monophosphate-protein transferase</fullName>
    </submittedName>
</protein>